<dbReference type="InterPro" id="IPR050982">
    <property type="entry name" value="Auxin_biosynth/cation_transpt"/>
</dbReference>
<dbReference type="PRINTS" id="PR00469">
    <property type="entry name" value="PNDRDTASEII"/>
</dbReference>
<evidence type="ECO:0000256" key="1">
    <source>
        <dbReference type="ARBA" id="ARBA00023002"/>
    </source>
</evidence>
<dbReference type="GO" id="GO:0004497">
    <property type="term" value="F:monooxygenase activity"/>
    <property type="evidence" value="ECO:0007669"/>
    <property type="project" value="TreeGrafter"/>
</dbReference>
<sequence length="373" mass="40593">MDAIVIGAGPAGLACGACLKRQGFDVELLDRAQQVGARWRGHYESLRLHTSRGRSGLPGLAMPRTFPRYPTRAQVVDYLESYARYFELEPVFGAEIRRVEKSGERWRVTGSMGERMADVVVFATGINDRPRQPVIVGLDEFIGPVVHSSGYRNPEALPGKRVLVVGFGNSGADIALDLIAAGRDVQIVVRSPVNILPKELLGVPITSFELLTRLLPYRWADRLVAPLLRAAVGRPEDYGLMAHAKGPAARVIEDGRIPMIDTGALAAIREGKLVLRPGLERFEGQVARFVDGVGVEFDAVVLATGYQHDLRSLLPGLPGVLDAAGRPRLSGQRTAERGLYFCSYIVSANGQLKQAGREAEAIARDAAEALRRR</sequence>
<protein>
    <submittedName>
        <fullName evidence="2">Predicted flavoprotein CzcO associated with the cation diffusion facilitator CzcD</fullName>
    </submittedName>
</protein>
<organism evidence="2 3">
    <name type="scientific">Aliiruegeria lutimaris</name>
    <dbReference type="NCBI Taxonomy" id="571298"/>
    <lineage>
        <taxon>Bacteria</taxon>
        <taxon>Pseudomonadati</taxon>
        <taxon>Pseudomonadota</taxon>
        <taxon>Alphaproteobacteria</taxon>
        <taxon>Rhodobacterales</taxon>
        <taxon>Roseobacteraceae</taxon>
        <taxon>Aliiruegeria</taxon>
    </lineage>
</organism>
<reference evidence="2 3" key="1">
    <citation type="submission" date="2016-10" db="EMBL/GenBank/DDBJ databases">
        <authorList>
            <person name="de Groot N.N."/>
        </authorList>
    </citation>
    <scope>NUCLEOTIDE SEQUENCE [LARGE SCALE GENOMIC DNA]</scope>
    <source>
        <strain evidence="2 3">DSM 25294</strain>
    </source>
</reference>
<gene>
    <name evidence="2" type="ORF">SAMN04488026_1004139</name>
</gene>
<dbReference type="InterPro" id="IPR036188">
    <property type="entry name" value="FAD/NAD-bd_sf"/>
</dbReference>
<dbReference type="GO" id="GO:0050661">
    <property type="term" value="F:NADP binding"/>
    <property type="evidence" value="ECO:0007669"/>
    <property type="project" value="InterPro"/>
</dbReference>
<dbReference type="Pfam" id="PF13738">
    <property type="entry name" value="Pyr_redox_3"/>
    <property type="match status" value="1"/>
</dbReference>
<dbReference type="PANTHER" id="PTHR43539">
    <property type="entry name" value="FLAVIN-BINDING MONOOXYGENASE-LIKE PROTEIN (AFU_ORTHOLOGUE AFUA_4G09220)"/>
    <property type="match status" value="1"/>
</dbReference>
<dbReference type="SUPFAM" id="SSF51905">
    <property type="entry name" value="FAD/NAD(P)-binding domain"/>
    <property type="match status" value="1"/>
</dbReference>
<dbReference type="Proteomes" id="UP000199382">
    <property type="component" value="Unassembled WGS sequence"/>
</dbReference>
<evidence type="ECO:0000313" key="2">
    <source>
        <dbReference type="EMBL" id="SDI58951.1"/>
    </source>
</evidence>
<dbReference type="InterPro" id="IPR000960">
    <property type="entry name" value="Flavin_mOase"/>
</dbReference>
<name>A0A1G8LTA1_9RHOB</name>
<dbReference type="EMBL" id="FNEK01000004">
    <property type="protein sequence ID" value="SDI58951.1"/>
    <property type="molecule type" value="Genomic_DNA"/>
</dbReference>
<keyword evidence="1" id="KW-0560">Oxidoreductase</keyword>
<dbReference type="GO" id="GO:0050660">
    <property type="term" value="F:flavin adenine dinucleotide binding"/>
    <property type="evidence" value="ECO:0007669"/>
    <property type="project" value="InterPro"/>
</dbReference>
<dbReference type="AlphaFoldDB" id="A0A1G8LTA1"/>
<proteinExistence type="predicted"/>
<dbReference type="Gene3D" id="3.50.50.60">
    <property type="entry name" value="FAD/NAD(P)-binding domain"/>
    <property type="match status" value="1"/>
</dbReference>
<keyword evidence="3" id="KW-1185">Reference proteome</keyword>
<dbReference type="PIRSF" id="PIRSF000332">
    <property type="entry name" value="FMO"/>
    <property type="match status" value="1"/>
</dbReference>
<dbReference type="STRING" id="571298.SAMN04488026_1004139"/>
<evidence type="ECO:0000313" key="3">
    <source>
        <dbReference type="Proteomes" id="UP000199382"/>
    </source>
</evidence>
<dbReference type="GO" id="GO:0005829">
    <property type="term" value="C:cytosol"/>
    <property type="evidence" value="ECO:0007669"/>
    <property type="project" value="TreeGrafter"/>
</dbReference>
<dbReference type="RefSeq" id="WP_170844446.1">
    <property type="nucleotide sequence ID" value="NZ_FNEK01000004.1"/>
</dbReference>
<dbReference type="SUPFAM" id="SSF51971">
    <property type="entry name" value="Nucleotide-binding domain"/>
    <property type="match status" value="1"/>
</dbReference>
<dbReference type="PANTHER" id="PTHR43539:SF78">
    <property type="entry name" value="FLAVIN-CONTAINING MONOOXYGENASE"/>
    <property type="match status" value="1"/>
</dbReference>
<dbReference type="PRINTS" id="PR00368">
    <property type="entry name" value="FADPNR"/>
</dbReference>
<accession>A0A1G8LTA1</accession>